<dbReference type="PANTHER" id="PTHR30055">
    <property type="entry name" value="HTH-TYPE TRANSCRIPTIONAL REGULATOR RUTR"/>
    <property type="match status" value="1"/>
</dbReference>
<reference evidence="6" key="1">
    <citation type="journal article" date="2014" name="Int. J. Syst. Evol. Microbiol.">
        <title>Complete genome sequence of Corynebacterium casei LMG S-19264T (=DSM 44701T), isolated from a smear-ripened cheese.</title>
        <authorList>
            <consortium name="US DOE Joint Genome Institute (JGI-PGF)"/>
            <person name="Walter F."/>
            <person name="Albersmeier A."/>
            <person name="Kalinowski J."/>
            <person name="Ruckert C."/>
        </authorList>
    </citation>
    <scope>NUCLEOTIDE SEQUENCE</scope>
    <source>
        <strain evidence="6">CGMCC 1.16067</strain>
    </source>
</reference>
<evidence type="ECO:0000256" key="3">
    <source>
        <dbReference type="ARBA" id="ARBA00023163"/>
    </source>
</evidence>
<dbReference type="GO" id="GO:0003700">
    <property type="term" value="F:DNA-binding transcription factor activity"/>
    <property type="evidence" value="ECO:0007669"/>
    <property type="project" value="TreeGrafter"/>
</dbReference>
<proteinExistence type="predicted"/>
<dbReference type="InterPro" id="IPR050109">
    <property type="entry name" value="HTH-type_TetR-like_transc_reg"/>
</dbReference>
<dbReference type="PANTHER" id="PTHR30055:SF148">
    <property type="entry name" value="TETR-FAMILY TRANSCRIPTIONAL REGULATOR"/>
    <property type="match status" value="1"/>
</dbReference>
<organism evidence="6 7">
    <name type="scientific">Marmoricola endophyticus</name>
    <dbReference type="NCBI Taxonomy" id="2040280"/>
    <lineage>
        <taxon>Bacteria</taxon>
        <taxon>Bacillati</taxon>
        <taxon>Actinomycetota</taxon>
        <taxon>Actinomycetes</taxon>
        <taxon>Propionibacteriales</taxon>
        <taxon>Nocardioidaceae</taxon>
        <taxon>Marmoricola</taxon>
    </lineage>
</organism>
<feature type="DNA-binding region" description="H-T-H motif" evidence="4">
    <location>
        <begin position="33"/>
        <end position="52"/>
    </location>
</feature>
<protein>
    <submittedName>
        <fullName evidence="6">TetR family transcriptional regulator</fullName>
    </submittedName>
</protein>
<dbReference type="InterPro" id="IPR001647">
    <property type="entry name" value="HTH_TetR"/>
</dbReference>
<evidence type="ECO:0000259" key="5">
    <source>
        <dbReference type="PROSITE" id="PS50977"/>
    </source>
</evidence>
<dbReference type="Gene3D" id="1.10.357.10">
    <property type="entry name" value="Tetracycline Repressor, domain 2"/>
    <property type="match status" value="1"/>
</dbReference>
<reference evidence="6" key="2">
    <citation type="submission" date="2020-09" db="EMBL/GenBank/DDBJ databases">
        <authorList>
            <person name="Sun Q."/>
            <person name="Zhou Y."/>
        </authorList>
    </citation>
    <scope>NUCLEOTIDE SEQUENCE</scope>
    <source>
        <strain evidence="6">CGMCC 1.16067</strain>
    </source>
</reference>
<evidence type="ECO:0000313" key="6">
    <source>
        <dbReference type="EMBL" id="GGF39791.1"/>
    </source>
</evidence>
<dbReference type="Pfam" id="PF16859">
    <property type="entry name" value="TetR_C_11"/>
    <property type="match status" value="1"/>
</dbReference>
<dbReference type="InterPro" id="IPR023772">
    <property type="entry name" value="DNA-bd_HTH_TetR-type_CS"/>
</dbReference>
<keyword evidence="2 4" id="KW-0238">DNA-binding</keyword>
<evidence type="ECO:0000256" key="2">
    <source>
        <dbReference type="ARBA" id="ARBA00023125"/>
    </source>
</evidence>
<dbReference type="SUPFAM" id="SSF48498">
    <property type="entry name" value="Tetracyclin repressor-like, C-terminal domain"/>
    <property type="match status" value="1"/>
</dbReference>
<keyword evidence="1" id="KW-0805">Transcription regulation</keyword>
<dbReference type="EMBL" id="BMKQ01000001">
    <property type="protein sequence ID" value="GGF39791.1"/>
    <property type="molecule type" value="Genomic_DNA"/>
</dbReference>
<dbReference type="Proteomes" id="UP000649179">
    <property type="component" value="Unassembled WGS sequence"/>
</dbReference>
<dbReference type="PROSITE" id="PS50977">
    <property type="entry name" value="HTH_TETR_2"/>
    <property type="match status" value="1"/>
</dbReference>
<sequence length="200" mass="22036">MTPARPRVEGDREDQILDATLDLLIEVGYQRLTLDAVAKQARASKATLYRRWDSKTGLVIDALIRAKGAPQIDLPDTGTLRGDLLAAYCRPDEHPGHDGTHALAAMLTALSTDEEFATRFRAEVLGPKSEVATRIFERARERGEVREDLDLDLAVPALTAMLLHRSFVLGLDNDEQTVARLVDQMILPAVLSPDALRVDS</sequence>
<dbReference type="Pfam" id="PF00440">
    <property type="entry name" value="TetR_N"/>
    <property type="match status" value="1"/>
</dbReference>
<dbReference type="PRINTS" id="PR00455">
    <property type="entry name" value="HTHTETR"/>
</dbReference>
<dbReference type="AlphaFoldDB" id="A0A917BEM0"/>
<dbReference type="Gene3D" id="1.10.10.60">
    <property type="entry name" value="Homeodomain-like"/>
    <property type="match status" value="1"/>
</dbReference>
<dbReference type="PROSITE" id="PS01081">
    <property type="entry name" value="HTH_TETR_1"/>
    <property type="match status" value="1"/>
</dbReference>
<evidence type="ECO:0000313" key="7">
    <source>
        <dbReference type="Proteomes" id="UP000649179"/>
    </source>
</evidence>
<dbReference type="InterPro" id="IPR011075">
    <property type="entry name" value="TetR_C"/>
</dbReference>
<dbReference type="InterPro" id="IPR009057">
    <property type="entry name" value="Homeodomain-like_sf"/>
</dbReference>
<dbReference type="SUPFAM" id="SSF46689">
    <property type="entry name" value="Homeodomain-like"/>
    <property type="match status" value="1"/>
</dbReference>
<gene>
    <name evidence="6" type="ORF">GCM10011519_11810</name>
</gene>
<dbReference type="GO" id="GO:0000976">
    <property type="term" value="F:transcription cis-regulatory region binding"/>
    <property type="evidence" value="ECO:0007669"/>
    <property type="project" value="TreeGrafter"/>
</dbReference>
<evidence type="ECO:0000256" key="1">
    <source>
        <dbReference type="ARBA" id="ARBA00023015"/>
    </source>
</evidence>
<keyword evidence="7" id="KW-1185">Reference proteome</keyword>
<dbReference type="RefSeq" id="WP_188778950.1">
    <property type="nucleotide sequence ID" value="NZ_BMKQ01000001.1"/>
</dbReference>
<name>A0A917BEM0_9ACTN</name>
<evidence type="ECO:0000256" key="4">
    <source>
        <dbReference type="PROSITE-ProRule" id="PRU00335"/>
    </source>
</evidence>
<accession>A0A917BEM0</accession>
<keyword evidence="3" id="KW-0804">Transcription</keyword>
<dbReference type="InterPro" id="IPR036271">
    <property type="entry name" value="Tet_transcr_reg_TetR-rel_C_sf"/>
</dbReference>
<comment type="caution">
    <text evidence="6">The sequence shown here is derived from an EMBL/GenBank/DDBJ whole genome shotgun (WGS) entry which is preliminary data.</text>
</comment>
<feature type="domain" description="HTH tetR-type" evidence="5">
    <location>
        <begin position="10"/>
        <end position="70"/>
    </location>
</feature>